<comment type="caution">
    <text evidence="7">The sequence shown here is derived from an EMBL/GenBank/DDBJ whole genome shotgun (WGS) entry which is preliminary data.</text>
</comment>
<keyword evidence="8" id="KW-1185">Reference proteome</keyword>
<dbReference type="Pfam" id="PF06305">
    <property type="entry name" value="LapA_dom"/>
    <property type="match status" value="1"/>
</dbReference>
<sequence>MTNQAPQASTGRWTTFLAKRWLSIVLVALTVVFVAQNQQEVSFSLLWATFFAPLWVVLAIVLVVGLLAGGLRVRSKHKAAARGRR</sequence>
<evidence type="ECO:0000256" key="4">
    <source>
        <dbReference type="ARBA" id="ARBA00023136"/>
    </source>
</evidence>
<keyword evidence="1" id="KW-1003">Cell membrane</keyword>
<reference evidence="7 8" key="1">
    <citation type="submission" date="2020-08" db="EMBL/GenBank/DDBJ databases">
        <title>A Genomic Blueprint of the Chicken Gut Microbiome.</title>
        <authorList>
            <person name="Gilroy R."/>
            <person name="Ravi A."/>
            <person name="Getino M."/>
            <person name="Pursley I."/>
            <person name="Horton D.L."/>
            <person name="Alikhan N.-F."/>
            <person name="Baker D."/>
            <person name="Gharbi K."/>
            <person name="Hall N."/>
            <person name="Watson M."/>
            <person name="Adriaenssens E.M."/>
            <person name="Foster-Nyarko E."/>
            <person name="Jarju S."/>
            <person name="Secka A."/>
            <person name="Antonio M."/>
            <person name="Oren A."/>
            <person name="Chaudhuri R."/>
            <person name="La Ragione R.M."/>
            <person name="Hildebrand F."/>
            <person name="Pallen M.J."/>
        </authorList>
    </citation>
    <scope>NUCLEOTIDE SEQUENCE [LARGE SCALE GENOMIC DNA]</scope>
    <source>
        <strain evidence="7 8">Sa2CUA9</strain>
    </source>
</reference>
<keyword evidence="4 5" id="KW-0472">Membrane</keyword>
<gene>
    <name evidence="7" type="ORF">H9641_07090</name>
</gene>
<protein>
    <submittedName>
        <fullName evidence="7">LapA family protein</fullName>
    </submittedName>
</protein>
<accession>A0ABR8TY04</accession>
<keyword evidence="2 5" id="KW-0812">Transmembrane</keyword>
<evidence type="ECO:0000256" key="3">
    <source>
        <dbReference type="ARBA" id="ARBA00022989"/>
    </source>
</evidence>
<feature type="transmembrane region" description="Helical" evidence="5">
    <location>
        <begin position="45"/>
        <end position="68"/>
    </location>
</feature>
<proteinExistence type="predicted"/>
<dbReference type="InterPro" id="IPR010445">
    <property type="entry name" value="LapA_dom"/>
</dbReference>
<feature type="transmembrane region" description="Helical" evidence="5">
    <location>
        <begin position="21"/>
        <end position="39"/>
    </location>
</feature>
<evidence type="ECO:0000256" key="5">
    <source>
        <dbReference type="SAM" id="Phobius"/>
    </source>
</evidence>
<organism evidence="7 8">
    <name type="scientific">Oerskovia merdavium</name>
    <dbReference type="NCBI Taxonomy" id="2762227"/>
    <lineage>
        <taxon>Bacteria</taxon>
        <taxon>Bacillati</taxon>
        <taxon>Actinomycetota</taxon>
        <taxon>Actinomycetes</taxon>
        <taxon>Micrococcales</taxon>
        <taxon>Cellulomonadaceae</taxon>
        <taxon>Oerskovia</taxon>
    </lineage>
</organism>
<evidence type="ECO:0000256" key="1">
    <source>
        <dbReference type="ARBA" id="ARBA00022475"/>
    </source>
</evidence>
<evidence type="ECO:0000259" key="6">
    <source>
        <dbReference type="Pfam" id="PF06305"/>
    </source>
</evidence>
<evidence type="ECO:0000313" key="7">
    <source>
        <dbReference type="EMBL" id="MBD7980479.1"/>
    </source>
</evidence>
<evidence type="ECO:0000256" key="2">
    <source>
        <dbReference type="ARBA" id="ARBA00022692"/>
    </source>
</evidence>
<dbReference type="RefSeq" id="WP_191802311.1">
    <property type="nucleotide sequence ID" value="NZ_JACSQF010000006.1"/>
</dbReference>
<keyword evidence="3 5" id="KW-1133">Transmembrane helix</keyword>
<feature type="domain" description="Lipopolysaccharide assembly protein A" evidence="6">
    <location>
        <begin position="36"/>
        <end position="72"/>
    </location>
</feature>
<name>A0ABR8TY04_9CELL</name>
<evidence type="ECO:0000313" key="8">
    <source>
        <dbReference type="Proteomes" id="UP000655570"/>
    </source>
</evidence>
<dbReference type="Proteomes" id="UP000655570">
    <property type="component" value="Unassembled WGS sequence"/>
</dbReference>
<dbReference type="EMBL" id="JACSQF010000006">
    <property type="protein sequence ID" value="MBD7980479.1"/>
    <property type="molecule type" value="Genomic_DNA"/>
</dbReference>